<evidence type="ECO:0000256" key="6">
    <source>
        <dbReference type="ARBA" id="ARBA00022679"/>
    </source>
</evidence>
<dbReference type="EMBL" id="CP030918">
    <property type="protein sequence ID" value="AXC49834.1"/>
    <property type="molecule type" value="Genomic_DNA"/>
</dbReference>
<dbReference type="InterPro" id="IPR036890">
    <property type="entry name" value="HATPase_C_sf"/>
</dbReference>
<dbReference type="InterPro" id="IPR003661">
    <property type="entry name" value="HisK_dim/P_dom"/>
</dbReference>
<accession>A0A344PKC9</accession>
<evidence type="ECO:0000313" key="13">
    <source>
        <dbReference type="EMBL" id="AXC49834.1"/>
    </source>
</evidence>
<evidence type="ECO:0000256" key="7">
    <source>
        <dbReference type="ARBA" id="ARBA00022741"/>
    </source>
</evidence>
<gene>
    <name evidence="13" type="ORF">DRW48_09150</name>
</gene>
<keyword evidence="11" id="KW-0472">Membrane</keyword>
<dbReference type="Gene3D" id="3.30.565.10">
    <property type="entry name" value="Histidine kinase-like ATPase, C-terminal domain"/>
    <property type="match status" value="1"/>
</dbReference>
<evidence type="ECO:0000313" key="14">
    <source>
        <dbReference type="Proteomes" id="UP000252023"/>
    </source>
</evidence>
<dbReference type="AlphaFoldDB" id="A0A344PKC9"/>
<dbReference type="GO" id="GO:0004721">
    <property type="term" value="F:phosphoprotein phosphatase activity"/>
    <property type="evidence" value="ECO:0007669"/>
    <property type="project" value="TreeGrafter"/>
</dbReference>
<reference evidence="14" key="1">
    <citation type="submission" date="2018-07" db="EMBL/GenBank/DDBJ databases">
        <title>Genome sequencing of Paracoccus sp. SC2-6.</title>
        <authorList>
            <person name="Heo J."/>
            <person name="Kim S.-J."/>
            <person name="Kwon S.-W."/>
        </authorList>
    </citation>
    <scope>NUCLEOTIDE SEQUENCE [LARGE SCALE GENOMIC DNA]</scope>
    <source>
        <strain evidence="14">SC2-6</strain>
    </source>
</reference>
<dbReference type="SMART" id="SM00387">
    <property type="entry name" value="HATPase_c"/>
    <property type="match status" value="1"/>
</dbReference>
<dbReference type="InterPro" id="IPR050351">
    <property type="entry name" value="BphY/WalK/GraS-like"/>
</dbReference>
<dbReference type="SUPFAM" id="SSF47384">
    <property type="entry name" value="Homodimeric domain of signal transducing histidine kinase"/>
    <property type="match status" value="1"/>
</dbReference>
<evidence type="ECO:0000256" key="4">
    <source>
        <dbReference type="ARBA" id="ARBA00022475"/>
    </source>
</evidence>
<evidence type="ECO:0000256" key="2">
    <source>
        <dbReference type="ARBA" id="ARBA00004236"/>
    </source>
</evidence>
<dbReference type="GO" id="GO:0000155">
    <property type="term" value="F:phosphorelay sensor kinase activity"/>
    <property type="evidence" value="ECO:0007669"/>
    <property type="project" value="InterPro"/>
</dbReference>
<dbReference type="Proteomes" id="UP000252023">
    <property type="component" value="Chromosome"/>
</dbReference>
<dbReference type="KEGG" id="pars:DRW48_09150"/>
<dbReference type="SMART" id="SM00388">
    <property type="entry name" value="HisKA"/>
    <property type="match status" value="1"/>
</dbReference>
<dbReference type="FunFam" id="3.30.565.10:FF:000006">
    <property type="entry name" value="Sensor histidine kinase WalK"/>
    <property type="match status" value="1"/>
</dbReference>
<keyword evidence="5" id="KW-0597">Phosphoprotein</keyword>
<evidence type="ECO:0000256" key="5">
    <source>
        <dbReference type="ARBA" id="ARBA00022553"/>
    </source>
</evidence>
<name>A0A344PKC9_9RHOB</name>
<evidence type="ECO:0000256" key="3">
    <source>
        <dbReference type="ARBA" id="ARBA00012438"/>
    </source>
</evidence>
<proteinExistence type="predicted"/>
<dbReference type="InterPro" id="IPR005467">
    <property type="entry name" value="His_kinase_dom"/>
</dbReference>
<organism evidence="13 14">
    <name type="scientific">Paracoccus suum</name>
    <dbReference type="NCBI Taxonomy" id="2259340"/>
    <lineage>
        <taxon>Bacteria</taxon>
        <taxon>Pseudomonadati</taxon>
        <taxon>Pseudomonadota</taxon>
        <taxon>Alphaproteobacteria</taxon>
        <taxon>Rhodobacterales</taxon>
        <taxon>Paracoccaceae</taxon>
        <taxon>Paracoccus</taxon>
    </lineage>
</organism>
<dbReference type="FunFam" id="1.10.287.130:FF:000008">
    <property type="entry name" value="Two-component sensor histidine kinase"/>
    <property type="match status" value="1"/>
</dbReference>
<dbReference type="GO" id="GO:0005524">
    <property type="term" value="F:ATP binding"/>
    <property type="evidence" value="ECO:0007669"/>
    <property type="project" value="UniProtKB-KW"/>
</dbReference>
<dbReference type="PANTHER" id="PTHR45453">
    <property type="entry name" value="PHOSPHATE REGULON SENSOR PROTEIN PHOR"/>
    <property type="match status" value="1"/>
</dbReference>
<dbReference type="EC" id="2.7.13.3" evidence="3"/>
<dbReference type="CDD" id="cd00082">
    <property type="entry name" value="HisKA"/>
    <property type="match status" value="1"/>
</dbReference>
<keyword evidence="14" id="KW-1185">Reference proteome</keyword>
<dbReference type="OrthoDB" id="9813151at2"/>
<dbReference type="Pfam" id="PF00512">
    <property type="entry name" value="HisKA"/>
    <property type="match status" value="1"/>
</dbReference>
<sequence length="365" mass="39124">MDRRLIGAFLTAVPVPLLAVDERALLIGASPAAEAMLGPAVFGRPFVTLIRQPSVIRALESVLDPARPQAPPDPGLSPAPTGGQRLRVTLPWAGRDHACEVTVAPLAIGTGRGALVAIEDLTALEQAEQMRREFVANVSHELRTPLTALMGFIETLRGPARDDAPARERFLAIMEREAGRMNRLVADLLSLSRVEANERQRPAASVDLAGLIRATVATLAPAAEAAGVRLRTVAVNSPVMVPGDADQLVQVLHNLIENAIKYGGGTVSVALERIAHEPVLRGPAWAITVSDTGDGIDPLHLPRLTERFYRVDTHRAREQGGTGLGLAIVKHIIGRHRGRLRIESEPGKGSRFTAVLPESQDVRRG</sequence>
<dbReference type="GO" id="GO:0016036">
    <property type="term" value="P:cellular response to phosphate starvation"/>
    <property type="evidence" value="ECO:0007669"/>
    <property type="project" value="TreeGrafter"/>
</dbReference>
<dbReference type="Gene3D" id="1.10.287.130">
    <property type="match status" value="1"/>
</dbReference>
<comment type="catalytic activity">
    <reaction evidence="1">
        <text>ATP + protein L-histidine = ADP + protein N-phospho-L-histidine.</text>
        <dbReference type="EC" id="2.7.13.3"/>
    </reaction>
</comment>
<dbReference type="RefSeq" id="WP_114076153.1">
    <property type="nucleotide sequence ID" value="NZ_CP030918.1"/>
</dbReference>
<dbReference type="InterPro" id="IPR004358">
    <property type="entry name" value="Sig_transdc_His_kin-like_C"/>
</dbReference>
<keyword evidence="8 13" id="KW-0418">Kinase</keyword>
<evidence type="ECO:0000259" key="12">
    <source>
        <dbReference type="PROSITE" id="PS50109"/>
    </source>
</evidence>
<dbReference type="Pfam" id="PF02518">
    <property type="entry name" value="HATPase_c"/>
    <property type="match status" value="1"/>
</dbReference>
<evidence type="ECO:0000256" key="8">
    <source>
        <dbReference type="ARBA" id="ARBA00022777"/>
    </source>
</evidence>
<dbReference type="InterPro" id="IPR036097">
    <property type="entry name" value="HisK_dim/P_sf"/>
</dbReference>
<dbReference type="PROSITE" id="PS50109">
    <property type="entry name" value="HIS_KIN"/>
    <property type="match status" value="1"/>
</dbReference>
<dbReference type="Gene3D" id="3.30.450.20">
    <property type="entry name" value="PAS domain"/>
    <property type="match status" value="1"/>
</dbReference>
<feature type="domain" description="Histidine kinase" evidence="12">
    <location>
        <begin position="137"/>
        <end position="360"/>
    </location>
</feature>
<keyword evidence="10" id="KW-0902">Two-component regulatory system</keyword>
<keyword evidence="6" id="KW-0808">Transferase</keyword>
<comment type="subcellular location">
    <subcellularLocation>
        <location evidence="2">Cell membrane</location>
    </subcellularLocation>
</comment>
<protein>
    <recommendedName>
        <fullName evidence="3">histidine kinase</fullName>
        <ecNumber evidence="3">2.7.13.3</ecNumber>
    </recommendedName>
</protein>
<dbReference type="GO" id="GO:0005886">
    <property type="term" value="C:plasma membrane"/>
    <property type="evidence" value="ECO:0007669"/>
    <property type="project" value="UniProtKB-SubCell"/>
</dbReference>
<evidence type="ECO:0000256" key="1">
    <source>
        <dbReference type="ARBA" id="ARBA00000085"/>
    </source>
</evidence>
<keyword evidence="7" id="KW-0547">Nucleotide-binding</keyword>
<dbReference type="InterPro" id="IPR003594">
    <property type="entry name" value="HATPase_dom"/>
</dbReference>
<evidence type="ECO:0000256" key="9">
    <source>
        <dbReference type="ARBA" id="ARBA00022840"/>
    </source>
</evidence>
<keyword evidence="4" id="KW-1003">Cell membrane</keyword>
<keyword evidence="9" id="KW-0067">ATP-binding</keyword>
<evidence type="ECO:0000256" key="11">
    <source>
        <dbReference type="ARBA" id="ARBA00023136"/>
    </source>
</evidence>
<dbReference type="SUPFAM" id="SSF55874">
    <property type="entry name" value="ATPase domain of HSP90 chaperone/DNA topoisomerase II/histidine kinase"/>
    <property type="match status" value="1"/>
</dbReference>
<dbReference type="PRINTS" id="PR00344">
    <property type="entry name" value="BCTRLSENSOR"/>
</dbReference>
<dbReference type="PANTHER" id="PTHR45453:SF1">
    <property type="entry name" value="PHOSPHATE REGULON SENSOR PROTEIN PHOR"/>
    <property type="match status" value="1"/>
</dbReference>
<evidence type="ECO:0000256" key="10">
    <source>
        <dbReference type="ARBA" id="ARBA00023012"/>
    </source>
</evidence>